<evidence type="ECO:0000256" key="1">
    <source>
        <dbReference type="SAM" id="Phobius"/>
    </source>
</evidence>
<reference evidence="2" key="1">
    <citation type="submission" date="2021-05" db="EMBL/GenBank/DDBJ databases">
        <authorList>
            <person name="Alioto T."/>
            <person name="Alioto T."/>
            <person name="Gomez Garrido J."/>
        </authorList>
    </citation>
    <scope>NUCLEOTIDE SEQUENCE</scope>
</reference>
<organism evidence="2">
    <name type="scientific">Cacopsylla melanoneura</name>
    <dbReference type="NCBI Taxonomy" id="428564"/>
    <lineage>
        <taxon>Eukaryota</taxon>
        <taxon>Metazoa</taxon>
        <taxon>Ecdysozoa</taxon>
        <taxon>Arthropoda</taxon>
        <taxon>Hexapoda</taxon>
        <taxon>Insecta</taxon>
        <taxon>Pterygota</taxon>
        <taxon>Neoptera</taxon>
        <taxon>Paraneoptera</taxon>
        <taxon>Hemiptera</taxon>
        <taxon>Sternorrhyncha</taxon>
        <taxon>Psylloidea</taxon>
        <taxon>Psyllidae</taxon>
        <taxon>Psyllinae</taxon>
        <taxon>Cacopsylla</taxon>
    </lineage>
</organism>
<dbReference type="InterPro" id="IPR012677">
    <property type="entry name" value="Nucleotide-bd_a/b_plait_sf"/>
</dbReference>
<protein>
    <recommendedName>
        <fullName evidence="3">RRM domain-containing protein</fullName>
    </recommendedName>
</protein>
<name>A0A8D9B876_9HEMI</name>
<sequence length="152" mass="17392">MHKIRSYTLKRQIIMNYEPRVSKSNVTFFTPNHSNIVLSAAPPVHLIYVLIHTHLFLSLHSALHTHYSFPGFCRVRMHNKGGSPVAFIEYTDVNFAVQAMTNLNGSYLASSDRGPIRIEYAKTKMAEVSLLLLLIIWHFCDCVSADFFVVFF</sequence>
<dbReference type="EMBL" id="HBUF01618312">
    <property type="protein sequence ID" value="CAG6780423.1"/>
    <property type="molecule type" value="Transcribed_RNA"/>
</dbReference>
<dbReference type="SUPFAM" id="SSF54928">
    <property type="entry name" value="RNA-binding domain, RBD"/>
    <property type="match status" value="1"/>
</dbReference>
<dbReference type="InterPro" id="IPR035979">
    <property type="entry name" value="RBD_domain_sf"/>
</dbReference>
<keyword evidence="1" id="KW-0472">Membrane</keyword>
<evidence type="ECO:0008006" key="3">
    <source>
        <dbReference type="Google" id="ProtNLM"/>
    </source>
</evidence>
<dbReference type="AlphaFoldDB" id="A0A8D9B876"/>
<evidence type="ECO:0000313" key="2">
    <source>
        <dbReference type="EMBL" id="CAG6780423.1"/>
    </source>
</evidence>
<proteinExistence type="predicted"/>
<keyword evidence="1" id="KW-0812">Transmembrane</keyword>
<keyword evidence="1" id="KW-1133">Transmembrane helix</keyword>
<feature type="transmembrane region" description="Helical" evidence="1">
    <location>
        <begin position="130"/>
        <end position="151"/>
    </location>
</feature>
<dbReference type="GO" id="GO:0003676">
    <property type="term" value="F:nucleic acid binding"/>
    <property type="evidence" value="ECO:0007669"/>
    <property type="project" value="InterPro"/>
</dbReference>
<dbReference type="Gene3D" id="3.30.70.330">
    <property type="match status" value="1"/>
</dbReference>
<accession>A0A8D9B876</accession>